<dbReference type="AlphaFoldDB" id="A0A2G2UYN7"/>
<evidence type="ECO:0008006" key="3">
    <source>
        <dbReference type="Google" id="ProtNLM"/>
    </source>
</evidence>
<name>A0A2G2UYN7_CAPBA</name>
<accession>A0A2G2UYN7</accession>
<comment type="caution">
    <text evidence="1">The sequence shown here is derived from an EMBL/GenBank/DDBJ whole genome shotgun (WGS) entry which is preliminary data.</text>
</comment>
<dbReference type="OrthoDB" id="1279855at2759"/>
<organism evidence="1 2">
    <name type="scientific">Capsicum baccatum</name>
    <name type="common">Peruvian pepper</name>
    <dbReference type="NCBI Taxonomy" id="33114"/>
    <lineage>
        <taxon>Eukaryota</taxon>
        <taxon>Viridiplantae</taxon>
        <taxon>Streptophyta</taxon>
        <taxon>Embryophyta</taxon>
        <taxon>Tracheophyta</taxon>
        <taxon>Spermatophyta</taxon>
        <taxon>Magnoliopsida</taxon>
        <taxon>eudicotyledons</taxon>
        <taxon>Gunneridae</taxon>
        <taxon>Pentapetalae</taxon>
        <taxon>asterids</taxon>
        <taxon>lamiids</taxon>
        <taxon>Solanales</taxon>
        <taxon>Solanaceae</taxon>
        <taxon>Solanoideae</taxon>
        <taxon>Capsiceae</taxon>
        <taxon>Capsicum</taxon>
    </lineage>
</organism>
<dbReference type="Proteomes" id="UP000224567">
    <property type="component" value="Unassembled WGS sequence"/>
</dbReference>
<sequence>MTSNITESLNSILRDEREYPVASIFNSIAHRFGEIFRKRYAEVDNSKTTFIPVAERILWENMTEGDKLYVNNINRSTTEFTVLGYGRSAKVNLLRRSCSYRKYNLVKLPCAHTMEALRLKHGDEYGNSIYNHSLQIYSKESYLLAYLEPICAAPLESEWSVA</sequence>
<dbReference type="EMBL" id="MLFT02001266">
    <property type="protein sequence ID" value="PHT25823.1"/>
    <property type="molecule type" value="Genomic_DNA"/>
</dbReference>
<reference evidence="1 2" key="1">
    <citation type="journal article" date="2017" name="Genome Biol.">
        <title>New reference genome sequences of hot pepper reveal the massive evolution of plant disease-resistance genes by retroduplication.</title>
        <authorList>
            <person name="Kim S."/>
            <person name="Park J."/>
            <person name="Yeom S.I."/>
            <person name="Kim Y.M."/>
            <person name="Seo E."/>
            <person name="Kim K.T."/>
            <person name="Kim M.S."/>
            <person name="Lee J.M."/>
            <person name="Cheong K."/>
            <person name="Shin H.S."/>
            <person name="Kim S.B."/>
            <person name="Han K."/>
            <person name="Lee J."/>
            <person name="Park M."/>
            <person name="Lee H.A."/>
            <person name="Lee H.Y."/>
            <person name="Lee Y."/>
            <person name="Oh S."/>
            <person name="Lee J.H."/>
            <person name="Choi E."/>
            <person name="Choi E."/>
            <person name="Lee S.E."/>
            <person name="Jeon J."/>
            <person name="Kim H."/>
            <person name="Choi G."/>
            <person name="Song H."/>
            <person name="Lee J."/>
            <person name="Lee S.C."/>
            <person name="Kwon J.K."/>
            <person name="Lee H.Y."/>
            <person name="Koo N."/>
            <person name="Hong Y."/>
            <person name="Kim R.W."/>
            <person name="Kang W.H."/>
            <person name="Huh J.H."/>
            <person name="Kang B.C."/>
            <person name="Yang T.J."/>
            <person name="Lee Y.H."/>
            <person name="Bennetzen J.L."/>
            <person name="Choi D."/>
        </authorList>
    </citation>
    <scope>NUCLEOTIDE SEQUENCE [LARGE SCALE GENOMIC DNA]</scope>
    <source>
        <strain evidence="2">cv. PBC81</strain>
    </source>
</reference>
<proteinExistence type="predicted"/>
<evidence type="ECO:0000313" key="2">
    <source>
        <dbReference type="Proteomes" id="UP000224567"/>
    </source>
</evidence>
<reference evidence="2" key="2">
    <citation type="journal article" date="2017" name="J. Anim. Genet.">
        <title>Multiple reference genome sequences of hot pepper reveal the massive evolution of plant disease resistance genes by retroduplication.</title>
        <authorList>
            <person name="Kim S."/>
            <person name="Park J."/>
            <person name="Yeom S.-I."/>
            <person name="Kim Y.-M."/>
            <person name="Seo E."/>
            <person name="Kim K.-T."/>
            <person name="Kim M.-S."/>
            <person name="Lee J.M."/>
            <person name="Cheong K."/>
            <person name="Shin H.-S."/>
            <person name="Kim S.-B."/>
            <person name="Han K."/>
            <person name="Lee J."/>
            <person name="Park M."/>
            <person name="Lee H.-A."/>
            <person name="Lee H.-Y."/>
            <person name="Lee Y."/>
            <person name="Oh S."/>
            <person name="Lee J.H."/>
            <person name="Choi E."/>
            <person name="Choi E."/>
            <person name="Lee S.E."/>
            <person name="Jeon J."/>
            <person name="Kim H."/>
            <person name="Choi G."/>
            <person name="Song H."/>
            <person name="Lee J."/>
            <person name="Lee S.-C."/>
            <person name="Kwon J.-K."/>
            <person name="Lee H.-Y."/>
            <person name="Koo N."/>
            <person name="Hong Y."/>
            <person name="Kim R.W."/>
            <person name="Kang W.-H."/>
            <person name="Huh J.H."/>
            <person name="Kang B.-C."/>
            <person name="Yang T.-J."/>
            <person name="Lee Y.-H."/>
            <person name="Bennetzen J.L."/>
            <person name="Choi D."/>
        </authorList>
    </citation>
    <scope>NUCLEOTIDE SEQUENCE [LARGE SCALE GENOMIC DNA]</scope>
    <source>
        <strain evidence="2">cv. PBC81</strain>
    </source>
</reference>
<keyword evidence="2" id="KW-1185">Reference proteome</keyword>
<protein>
    <recommendedName>
        <fullName evidence="3">Zinc finger PMZ-type domain-containing protein</fullName>
    </recommendedName>
</protein>
<evidence type="ECO:0000313" key="1">
    <source>
        <dbReference type="EMBL" id="PHT25823.1"/>
    </source>
</evidence>
<gene>
    <name evidence="1" type="ORF">CQW23_34556</name>
</gene>